<evidence type="ECO:0000313" key="2">
    <source>
        <dbReference type="Proteomes" id="UP000503349"/>
    </source>
</evidence>
<evidence type="ECO:0000313" key="1">
    <source>
        <dbReference type="EMBL" id="KAF3703338.1"/>
    </source>
</evidence>
<organism evidence="1 2">
    <name type="scientific">Channa argus</name>
    <name type="common">Northern snakehead</name>
    <name type="synonym">Ophicephalus argus</name>
    <dbReference type="NCBI Taxonomy" id="215402"/>
    <lineage>
        <taxon>Eukaryota</taxon>
        <taxon>Metazoa</taxon>
        <taxon>Chordata</taxon>
        <taxon>Craniata</taxon>
        <taxon>Vertebrata</taxon>
        <taxon>Euteleostomi</taxon>
        <taxon>Actinopterygii</taxon>
        <taxon>Neopterygii</taxon>
        <taxon>Teleostei</taxon>
        <taxon>Neoteleostei</taxon>
        <taxon>Acanthomorphata</taxon>
        <taxon>Anabantaria</taxon>
        <taxon>Anabantiformes</taxon>
        <taxon>Channoidei</taxon>
        <taxon>Channidae</taxon>
        <taxon>Channa</taxon>
    </lineage>
</organism>
<accession>A0A6G1QM71</accession>
<keyword evidence="2" id="KW-1185">Reference proteome</keyword>
<dbReference type="Proteomes" id="UP000503349">
    <property type="component" value="Chromosome 19"/>
</dbReference>
<gene>
    <name evidence="1" type="ORF">EXN66_Car019026</name>
</gene>
<sequence length="75" mass="8567">MYCTAVLCFEDCCGVMKAFDKILYKYTVQSDNLLTSFSLYTPPPPPHRHTHMHTDAHTPFFSSVTFVLIISQQPP</sequence>
<reference evidence="2" key="2">
    <citation type="submission" date="2019-02" db="EMBL/GenBank/DDBJ databases">
        <title>Opniocepnalus argus Var Kimnra genome.</title>
        <authorList>
            <person name="Zhou C."/>
            <person name="Xiao S."/>
        </authorList>
    </citation>
    <scope>NUCLEOTIDE SEQUENCE [LARGE SCALE GENOMIC DNA]</scope>
</reference>
<dbReference type="EMBL" id="CM015730">
    <property type="protein sequence ID" value="KAF3703338.1"/>
    <property type="molecule type" value="Genomic_DNA"/>
</dbReference>
<proteinExistence type="predicted"/>
<protein>
    <submittedName>
        <fullName evidence="1">Uncharacterized protein</fullName>
    </submittedName>
</protein>
<dbReference type="AlphaFoldDB" id="A0A6G1QM71"/>
<name>A0A6G1QM71_CHAAH</name>
<reference evidence="1 2" key="1">
    <citation type="submission" date="2019-02" db="EMBL/GenBank/DDBJ databases">
        <title>Opniocepnalus argus genome.</title>
        <authorList>
            <person name="Zhou C."/>
            <person name="Xiao S."/>
        </authorList>
    </citation>
    <scope>NUCLEOTIDE SEQUENCE [LARGE SCALE GENOMIC DNA]</scope>
    <source>
        <strain evidence="1">OARG1902GOOAL</strain>
        <tissue evidence="1">Muscle</tissue>
    </source>
</reference>